<dbReference type="Pfam" id="PF01257">
    <property type="entry name" value="2Fe-2S_thioredx"/>
    <property type="match status" value="1"/>
</dbReference>
<dbReference type="SUPFAM" id="SSF140490">
    <property type="entry name" value="Nqo1C-terminal domain-like"/>
    <property type="match status" value="1"/>
</dbReference>
<evidence type="ECO:0000313" key="9">
    <source>
        <dbReference type="Proteomes" id="UP000535890"/>
    </source>
</evidence>
<dbReference type="Pfam" id="PF01512">
    <property type="entry name" value="Complex1_51K"/>
    <property type="match status" value="1"/>
</dbReference>
<evidence type="ECO:0000313" key="8">
    <source>
        <dbReference type="EMBL" id="NYD39620.1"/>
    </source>
</evidence>
<dbReference type="InterPro" id="IPR041921">
    <property type="entry name" value="NuoE_N"/>
</dbReference>
<proteinExistence type="inferred from homology"/>
<evidence type="ECO:0000256" key="5">
    <source>
        <dbReference type="ARBA" id="ARBA00023014"/>
    </source>
</evidence>
<dbReference type="SMART" id="SM00928">
    <property type="entry name" value="NADH_4Fe-4S"/>
    <property type="match status" value="1"/>
</dbReference>
<gene>
    <name evidence="8" type="ORF">BJ983_005722</name>
</gene>
<keyword evidence="5" id="KW-0411">Iron-sulfur</keyword>
<dbReference type="Pfam" id="PF10589">
    <property type="entry name" value="NADH_4Fe-4S"/>
    <property type="match status" value="1"/>
</dbReference>
<dbReference type="PANTHER" id="PTHR43578:SF3">
    <property type="entry name" value="NADH-QUINONE OXIDOREDUCTASE SUBUNIT F"/>
    <property type="match status" value="1"/>
</dbReference>
<dbReference type="GO" id="GO:0046872">
    <property type="term" value="F:metal ion binding"/>
    <property type="evidence" value="ECO:0007669"/>
    <property type="project" value="UniProtKB-KW"/>
</dbReference>
<dbReference type="PROSITE" id="PS00644">
    <property type="entry name" value="COMPLEX1_51K_1"/>
    <property type="match status" value="1"/>
</dbReference>
<dbReference type="Gene3D" id="1.20.1440.230">
    <property type="entry name" value="NADH-ubiquinone oxidoreductase 51kDa subunit, iron-sulphur binding domain"/>
    <property type="match status" value="1"/>
</dbReference>
<dbReference type="InterPro" id="IPR036249">
    <property type="entry name" value="Thioredoxin-like_sf"/>
</dbReference>
<dbReference type="InterPro" id="IPR019554">
    <property type="entry name" value="Soluble_ligand-bd"/>
</dbReference>
<evidence type="ECO:0000256" key="1">
    <source>
        <dbReference type="ARBA" id="ARBA00007523"/>
    </source>
</evidence>
<dbReference type="Proteomes" id="UP000535890">
    <property type="component" value="Unassembled WGS sequence"/>
</dbReference>
<keyword evidence="9" id="KW-1185">Reference proteome</keyword>
<dbReference type="InterPro" id="IPR037225">
    <property type="entry name" value="Nuo51_FMN-bd_sf"/>
</dbReference>
<evidence type="ECO:0000256" key="4">
    <source>
        <dbReference type="ARBA" id="ARBA00023004"/>
    </source>
</evidence>
<dbReference type="InterPro" id="IPR001949">
    <property type="entry name" value="NADH-UbQ_OxRdtase_51kDa_CS"/>
</dbReference>
<dbReference type="Gene3D" id="1.10.10.1590">
    <property type="entry name" value="NADH-quinone oxidoreductase subunit E"/>
    <property type="match status" value="1"/>
</dbReference>
<dbReference type="Gene3D" id="3.40.50.11540">
    <property type="entry name" value="NADH-ubiquinone oxidoreductase 51kDa subunit"/>
    <property type="match status" value="1"/>
</dbReference>
<evidence type="ECO:0000259" key="7">
    <source>
        <dbReference type="SMART" id="SM00928"/>
    </source>
</evidence>
<dbReference type="GO" id="GO:0008137">
    <property type="term" value="F:NADH dehydrogenase (ubiquinone) activity"/>
    <property type="evidence" value="ECO:0007669"/>
    <property type="project" value="InterPro"/>
</dbReference>
<feature type="domain" description="NADH-ubiquinone oxidoreductase 51kDa subunit iron-sulphur binding" evidence="7">
    <location>
        <begin position="530"/>
        <end position="571"/>
    </location>
</feature>
<accession>A0A7Y9E291</accession>
<dbReference type="PANTHER" id="PTHR43578">
    <property type="entry name" value="NADH-QUINONE OXIDOREDUCTASE SUBUNIT F"/>
    <property type="match status" value="1"/>
</dbReference>
<protein>
    <submittedName>
        <fullName evidence="8">NADH-quinone oxidoreductase subunit F</fullName>
    </submittedName>
</protein>
<keyword evidence="3" id="KW-0479">Metal-binding</keyword>
<dbReference type="Gene3D" id="3.40.30.10">
    <property type="entry name" value="Glutaredoxin"/>
    <property type="match status" value="1"/>
</dbReference>
<comment type="caution">
    <text evidence="8">The sequence shown here is derived from an EMBL/GenBank/DDBJ whole genome shotgun (WGS) entry which is preliminary data.</text>
</comment>
<dbReference type="Gene3D" id="3.10.20.600">
    <property type="match status" value="1"/>
</dbReference>
<feature type="region of interest" description="Disordered" evidence="6">
    <location>
        <begin position="148"/>
        <end position="174"/>
    </location>
</feature>
<dbReference type="EMBL" id="JACCBN010000001">
    <property type="protein sequence ID" value="NYD39620.1"/>
    <property type="molecule type" value="Genomic_DNA"/>
</dbReference>
<evidence type="ECO:0000256" key="2">
    <source>
        <dbReference type="ARBA" id="ARBA00022485"/>
    </source>
</evidence>
<comment type="similarity">
    <text evidence="1">Belongs to the complex I 51 kDa subunit family.</text>
</comment>
<name>A0A7Y9E291_9PSEU</name>
<dbReference type="InterPro" id="IPR019575">
    <property type="entry name" value="Nuop51_4Fe4S-bd"/>
</dbReference>
<evidence type="ECO:0000256" key="6">
    <source>
        <dbReference type="SAM" id="MobiDB-lite"/>
    </source>
</evidence>
<organism evidence="8 9">
    <name type="scientific">Actinomycetospora corticicola</name>
    <dbReference type="NCBI Taxonomy" id="663602"/>
    <lineage>
        <taxon>Bacteria</taxon>
        <taxon>Bacillati</taxon>
        <taxon>Actinomycetota</taxon>
        <taxon>Actinomycetes</taxon>
        <taxon>Pseudonocardiales</taxon>
        <taxon>Pseudonocardiaceae</taxon>
        <taxon>Actinomycetospora</taxon>
    </lineage>
</organism>
<dbReference type="Gene3D" id="6.10.250.1450">
    <property type="match status" value="1"/>
</dbReference>
<dbReference type="GO" id="GO:0051539">
    <property type="term" value="F:4 iron, 4 sulfur cluster binding"/>
    <property type="evidence" value="ECO:0007669"/>
    <property type="project" value="UniProtKB-KW"/>
</dbReference>
<evidence type="ECO:0000256" key="3">
    <source>
        <dbReference type="ARBA" id="ARBA00022723"/>
    </source>
</evidence>
<sequence>MDLVLLPDAATDAERAAVDTVAPDGAVPRRDLLLPAFHAVMDAVGWISRGALSHICERLHVPPAEAYGVATFYALFSVTPRAPRTAHVCDDVGCAAFGGEDLCAALEERLGAPGERDDVTWTRSPCLGLCERAPAVFLQCATSPFQREGNPHATRALESSPHDDAPGDLAGGDHAQIAPATADAVVHALDGEEIPGPDPVVSTPQAGAPDLELLSRVGVVDPGDLDSYRAAGGYAGLRRALAVGSARVVDEITVASLTGRGGAAFPTGTKWAAVAGSPEPEKYLVCNADESEPGTFKDRVLMEADPFALVEAMTVAGIAVGAGTGYLYVRGEYPAAERAILRAVAEARRHGYLGDDVMGSGRAFDIEVRRGAGAYICGEETALMNSLEGRRGEPRAKPPFPTVAGLFGKPTVINNVETLVNVLRIVAEGGPAFASVGSGRSTGTKLFCLSGVVARPGVYEVPMGTTLRELLELAGGVPPRLKAILLGGAAGSFVTPDQLDVPLTLEGTREIGATLGSGVVLCFDDSTDFAAVLRRIAGFFRDESCGQCVPCRVGTVRQEEALARIVRGREIGGRTVELQLLRDVDRVMTDASICGLGQTAASAVRSALALGLIGEGTS</sequence>
<dbReference type="PROSITE" id="PS00645">
    <property type="entry name" value="COMPLEX1_51K_2"/>
    <property type="match status" value="1"/>
</dbReference>
<dbReference type="InterPro" id="IPR011538">
    <property type="entry name" value="Nuo51_FMN-bd"/>
</dbReference>
<keyword evidence="2" id="KW-0004">4Fe-4S</keyword>
<dbReference type="InterPro" id="IPR037207">
    <property type="entry name" value="Nuop51_4Fe4S-bd_sf"/>
</dbReference>
<dbReference type="SUPFAM" id="SSF142984">
    <property type="entry name" value="Nqo1 middle domain-like"/>
    <property type="match status" value="1"/>
</dbReference>
<dbReference type="RefSeq" id="WP_179796916.1">
    <property type="nucleotide sequence ID" value="NZ_BAABHP010000023.1"/>
</dbReference>
<dbReference type="SUPFAM" id="SSF142019">
    <property type="entry name" value="Nqo1 FMN-binding domain-like"/>
    <property type="match status" value="1"/>
</dbReference>
<dbReference type="GO" id="GO:0010181">
    <property type="term" value="F:FMN binding"/>
    <property type="evidence" value="ECO:0007669"/>
    <property type="project" value="InterPro"/>
</dbReference>
<keyword evidence="4" id="KW-0408">Iron</keyword>
<dbReference type="Pfam" id="PF10531">
    <property type="entry name" value="SLBB"/>
    <property type="match status" value="1"/>
</dbReference>
<dbReference type="AlphaFoldDB" id="A0A7Y9E291"/>
<dbReference type="FunFam" id="3.40.50.11540:FF:000001">
    <property type="entry name" value="NADH dehydrogenase [ubiquinone] flavoprotein 1, mitochondrial"/>
    <property type="match status" value="1"/>
</dbReference>
<dbReference type="SUPFAM" id="SSF52833">
    <property type="entry name" value="Thioredoxin-like"/>
    <property type="match status" value="1"/>
</dbReference>
<reference evidence="8 9" key="1">
    <citation type="submission" date="2020-07" db="EMBL/GenBank/DDBJ databases">
        <title>Sequencing the genomes of 1000 actinobacteria strains.</title>
        <authorList>
            <person name="Klenk H.-P."/>
        </authorList>
    </citation>
    <scope>NUCLEOTIDE SEQUENCE [LARGE SCALE GENOMIC DNA]</scope>
    <source>
        <strain evidence="8 9">DSM 45772</strain>
    </source>
</reference>